<name>A0A2U1TH94_9MICO</name>
<dbReference type="EMBL" id="QEFB01000001">
    <property type="protein sequence ID" value="PWC08264.1"/>
    <property type="molecule type" value="Genomic_DNA"/>
</dbReference>
<accession>A0A2U1TH94</accession>
<dbReference type="Proteomes" id="UP000244962">
    <property type="component" value="Unassembled WGS sequence"/>
</dbReference>
<dbReference type="PANTHER" id="PTHR21666:SF289">
    <property type="entry name" value="L-ALA--D-GLU ENDOPEPTIDASE"/>
    <property type="match status" value="1"/>
</dbReference>
<dbReference type="InterPro" id="IPR050570">
    <property type="entry name" value="Cell_wall_metabolism_enzyme"/>
</dbReference>
<dbReference type="InterPro" id="IPR016047">
    <property type="entry name" value="M23ase_b-sheet_dom"/>
</dbReference>
<evidence type="ECO:0000313" key="4">
    <source>
        <dbReference type="EMBL" id="PWC08264.1"/>
    </source>
</evidence>
<keyword evidence="1 2" id="KW-0732">Signal</keyword>
<evidence type="ECO:0000313" key="5">
    <source>
        <dbReference type="Proteomes" id="UP000244962"/>
    </source>
</evidence>
<sequence>MTGRSSRLYGLALAGCCVAVILAAPSAAAAPASTVRFAEAPPPAASGAGSWLWPVSAAPAVIRQFEAPATRYAAGHRGIDLTAPGGTPVVAPADGLVSFSGTVVDRPVLSITYPGGLVSSIEPVIGTVAEGDQVLAGTVIGSVASGGHCSDSCAHFGVRLHGEYVNPLALLESLQRAVLLPLEG</sequence>
<dbReference type="GO" id="GO:0004222">
    <property type="term" value="F:metalloendopeptidase activity"/>
    <property type="evidence" value="ECO:0007669"/>
    <property type="project" value="TreeGrafter"/>
</dbReference>
<protein>
    <recommendedName>
        <fullName evidence="3">M23ase beta-sheet core domain-containing protein</fullName>
    </recommendedName>
</protein>
<evidence type="ECO:0000259" key="3">
    <source>
        <dbReference type="Pfam" id="PF01551"/>
    </source>
</evidence>
<dbReference type="AlphaFoldDB" id="A0A2U1TH94"/>
<evidence type="ECO:0000256" key="1">
    <source>
        <dbReference type="ARBA" id="ARBA00022729"/>
    </source>
</evidence>
<feature type="signal peptide" evidence="2">
    <location>
        <begin position="1"/>
        <end position="29"/>
    </location>
</feature>
<comment type="caution">
    <text evidence="4">The sequence shown here is derived from an EMBL/GenBank/DDBJ whole genome shotgun (WGS) entry which is preliminary data.</text>
</comment>
<dbReference type="InterPro" id="IPR011055">
    <property type="entry name" value="Dup_hybrid_motif"/>
</dbReference>
<gene>
    <name evidence="4" type="ORF">DF223_02665</name>
</gene>
<proteinExistence type="predicted"/>
<dbReference type="RefSeq" id="WP_108962068.1">
    <property type="nucleotide sequence ID" value="NZ_QEFB01000001.1"/>
</dbReference>
<organism evidence="4 5">
    <name type="scientific">Mycetocola zhujimingii</name>
    <dbReference type="NCBI Taxonomy" id="2079792"/>
    <lineage>
        <taxon>Bacteria</taxon>
        <taxon>Bacillati</taxon>
        <taxon>Actinomycetota</taxon>
        <taxon>Actinomycetes</taxon>
        <taxon>Micrococcales</taxon>
        <taxon>Microbacteriaceae</taxon>
        <taxon>Mycetocola</taxon>
    </lineage>
</organism>
<reference evidence="5" key="1">
    <citation type="submission" date="2018-04" db="EMBL/GenBank/DDBJ databases">
        <authorList>
            <person name="Liu S."/>
            <person name="Wang Z."/>
            <person name="Li J."/>
        </authorList>
    </citation>
    <scope>NUCLEOTIDE SEQUENCE [LARGE SCALE GENOMIC DNA]</scope>
    <source>
        <strain evidence="5">622</strain>
    </source>
</reference>
<feature type="domain" description="M23ase beta-sheet core" evidence="3">
    <location>
        <begin position="75"/>
        <end position="167"/>
    </location>
</feature>
<dbReference type="CDD" id="cd12797">
    <property type="entry name" value="M23_peptidase"/>
    <property type="match status" value="1"/>
</dbReference>
<dbReference type="Gene3D" id="2.70.70.10">
    <property type="entry name" value="Glucose Permease (Domain IIA)"/>
    <property type="match status" value="1"/>
</dbReference>
<dbReference type="SUPFAM" id="SSF51261">
    <property type="entry name" value="Duplicated hybrid motif"/>
    <property type="match status" value="1"/>
</dbReference>
<keyword evidence="5" id="KW-1185">Reference proteome</keyword>
<feature type="chain" id="PRO_5015632349" description="M23ase beta-sheet core domain-containing protein" evidence="2">
    <location>
        <begin position="30"/>
        <end position="184"/>
    </location>
</feature>
<dbReference type="Pfam" id="PF01551">
    <property type="entry name" value="Peptidase_M23"/>
    <property type="match status" value="1"/>
</dbReference>
<dbReference type="PANTHER" id="PTHR21666">
    <property type="entry name" value="PEPTIDASE-RELATED"/>
    <property type="match status" value="1"/>
</dbReference>
<evidence type="ECO:0000256" key="2">
    <source>
        <dbReference type="SAM" id="SignalP"/>
    </source>
</evidence>